<keyword evidence="3" id="KW-1185">Reference proteome</keyword>
<dbReference type="AlphaFoldDB" id="A0A8S0U259"/>
<reference evidence="2 3" key="1">
    <citation type="submission" date="2019-12" db="EMBL/GenBank/DDBJ databases">
        <authorList>
            <person name="Alioto T."/>
            <person name="Alioto T."/>
            <person name="Gomez Garrido J."/>
        </authorList>
    </citation>
    <scope>NUCLEOTIDE SEQUENCE [LARGE SCALE GENOMIC DNA]</scope>
</reference>
<dbReference type="OrthoDB" id="6078042at2759"/>
<evidence type="ECO:0000313" key="2">
    <source>
        <dbReference type="EMBL" id="CAA3010166.1"/>
    </source>
</evidence>
<organism evidence="2 3">
    <name type="scientific">Olea europaea subsp. europaea</name>
    <dbReference type="NCBI Taxonomy" id="158383"/>
    <lineage>
        <taxon>Eukaryota</taxon>
        <taxon>Viridiplantae</taxon>
        <taxon>Streptophyta</taxon>
        <taxon>Embryophyta</taxon>
        <taxon>Tracheophyta</taxon>
        <taxon>Spermatophyta</taxon>
        <taxon>Magnoliopsida</taxon>
        <taxon>eudicotyledons</taxon>
        <taxon>Gunneridae</taxon>
        <taxon>Pentapetalae</taxon>
        <taxon>asterids</taxon>
        <taxon>lamiids</taxon>
        <taxon>Lamiales</taxon>
        <taxon>Oleaceae</taxon>
        <taxon>Oleeae</taxon>
        <taxon>Olea</taxon>
    </lineage>
</organism>
<dbReference type="EMBL" id="CACTIH010007336">
    <property type="protein sequence ID" value="CAA3010166.1"/>
    <property type="molecule type" value="Genomic_DNA"/>
</dbReference>
<dbReference type="PANTHER" id="PTHR46519">
    <property type="entry name" value="RING/U-BOX SUPERFAMILY PROTEIN"/>
    <property type="match status" value="1"/>
</dbReference>
<comment type="caution">
    <text evidence="2">The sequence shown here is derived from an EMBL/GenBank/DDBJ whole genome shotgun (WGS) entry which is preliminary data.</text>
</comment>
<protein>
    <submittedName>
        <fullName evidence="2">Uncharacterized protein</fullName>
    </submittedName>
</protein>
<feature type="compositionally biased region" description="Basic and acidic residues" evidence="1">
    <location>
        <begin position="176"/>
        <end position="190"/>
    </location>
</feature>
<gene>
    <name evidence="2" type="ORF">OLEA9_A112668</name>
</gene>
<dbReference type="Gramene" id="OE9A112668T1">
    <property type="protein sequence ID" value="OE9A112668C1"/>
    <property type="gene ID" value="OE9A112668"/>
</dbReference>
<proteinExistence type="predicted"/>
<dbReference type="Proteomes" id="UP000594638">
    <property type="component" value="Unassembled WGS sequence"/>
</dbReference>
<evidence type="ECO:0000256" key="1">
    <source>
        <dbReference type="SAM" id="MobiDB-lite"/>
    </source>
</evidence>
<evidence type="ECO:0000313" key="3">
    <source>
        <dbReference type="Proteomes" id="UP000594638"/>
    </source>
</evidence>
<sequence length="382" mass="43767">MSNFNSSTAVQSTVQQAIADQGSNWQEQITEDERETCKNQPIMSLMDGEMAHCKTLIGTGRKILGQSQLEEVHQVWRDDGSRSREAIDNWSEGPPDVPRRRDSLPYRRGTRFHPPDDDNVSSMELRELLSRRSVSNLLRSGFRESLDQLIQSYIERLGRSPIDWDLHRNLPLPASPERDQDQHNDKQNEDQHDAIGRLFVKIPQAYWFVVQELHSVSPAYSIDKAWEYECVSWVFFNSVGTNQIIDEAFLQKAQNKQYEIDERGNCYQENTMSTKEREKCSAMCGEEQGSAVEGMVAAPPIRANVENRPSYKVYFTPKFRLGLHKNRLRVERHIDRFLLIVPGLASVALVFRNSISIQISEVSLGAGRGGHTTYPLKDEIKE</sequence>
<feature type="region of interest" description="Disordered" evidence="1">
    <location>
        <begin position="80"/>
        <end position="120"/>
    </location>
</feature>
<dbReference type="PANTHER" id="PTHR46519:SF2">
    <property type="entry name" value="RING_U-BOX SUPERFAMILY PROTEIN"/>
    <property type="match status" value="1"/>
</dbReference>
<name>A0A8S0U259_OLEEU</name>
<feature type="region of interest" description="Disordered" evidence="1">
    <location>
        <begin position="168"/>
        <end position="190"/>
    </location>
</feature>
<accession>A0A8S0U259</accession>